<evidence type="ECO:0000259" key="13">
    <source>
        <dbReference type="Pfam" id="PF00535"/>
    </source>
</evidence>
<feature type="domain" description="Glycosyltransferase 2-like" evidence="13">
    <location>
        <begin position="7"/>
        <end position="176"/>
    </location>
</feature>
<sequence>MNRPTLSVIIPVYNEEKDIPRNIPVLYKFLNKNFKNYPWQLIIADNGPSKDRTAEVSKQLVKKYKNLKYICIPHPGRGGALNKIWTRQQSDLLLYMDVDLSSDLTFLPQIVKALEDGADIAIGSRLKKGAKVYGRTPLREVMSRGYNTLIKAFFWTSFHDAQCGFKGITKEAAKKLLPHIKDKAWFFDSELLIIGEKAGFKVKEVPIVWRDDPASTVKVAKTAWGDIKGLARLLMSRPWRNIIR</sequence>
<dbReference type="PANTHER" id="PTHR10859:SF91">
    <property type="entry name" value="DOLICHYL-PHOSPHATE BETA-GLUCOSYLTRANSFERASE"/>
    <property type="match status" value="1"/>
</dbReference>
<comment type="similarity">
    <text evidence="3">Belongs to the glycosyltransferase 2 family.</text>
</comment>
<protein>
    <recommendedName>
        <fullName evidence="4">dolichyl-phosphate beta-glucosyltransferase</fullName>
        <ecNumber evidence="4">2.4.1.117</ecNumber>
    </recommendedName>
</protein>
<dbReference type="GO" id="GO:0006487">
    <property type="term" value="P:protein N-linked glycosylation"/>
    <property type="evidence" value="ECO:0007669"/>
    <property type="project" value="TreeGrafter"/>
</dbReference>
<comment type="catalytic activity">
    <reaction evidence="12">
        <text>a di-trans,poly-cis-dolichyl phosphate + UDP-alpha-D-glucose = a di-trans,poly-cis-dolichyl beta-D-glucosyl phosphate + UDP</text>
        <dbReference type="Rhea" id="RHEA:15401"/>
        <dbReference type="Rhea" id="RHEA-COMP:19498"/>
        <dbReference type="Rhea" id="RHEA-COMP:19502"/>
        <dbReference type="ChEBI" id="CHEBI:57525"/>
        <dbReference type="ChEBI" id="CHEBI:57683"/>
        <dbReference type="ChEBI" id="CHEBI:58223"/>
        <dbReference type="ChEBI" id="CHEBI:58885"/>
        <dbReference type="EC" id="2.4.1.117"/>
    </reaction>
    <physiologicalReaction direction="left-to-right" evidence="12">
        <dbReference type="Rhea" id="RHEA:15402"/>
    </physiologicalReaction>
</comment>
<keyword evidence="6" id="KW-0808">Transferase</keyword>
<dbReference type="Pfam" id="PF00535">
    <property type="entry name" value="Glycos_transf_2"/>
    <property type="match status" value="1"/>
</dbReference>
<keyword evidence="7" id="KW-0812">Transmembrane</keyword>
<dbReference type="PANTHER" id="PTHR10859">
    <property type="entry name" value="GLYCOSYL TRANSFERASE"/>
    <property type="match status" value="1"/>
</dbReference>
<keyword evidence="8" id="KW-0256">Endoplasmic reticulum</keyword>
<evidence type="ECO:0000256" key="10">
    <source>
        <dbReference type="ARBA" id="ARBA00022989"/>
    </source>
</evidence>
<dbReference type="InterPro" id="IPR029044">
    <property type="entry name" value="Nucleotide-diphossugar_trans"/>
</dbReference>
<dbReference type="InterPro" id="IPR001173">
    <property type="entry name" value="Glyco_trans_2-like"/>
</dbReference>
<evidence type="ECO:0000256" key="12">
    <source>
        <dbReference type="ARBA" id="ARBA00045097"/>
    </source>
</evidence>
<dbReference type="CDD" id="cd04188">
    <property type="entry name" value="DPG_synthase"/>
    <property type="match status" value="1"/>
</dbReference>
<accession>A0A1G1V9Q6</accession>
<reference evidence="14 15" key="1">
    <citation type="journal article" date="2016" name="Nat. Commun.">
        <title>Thousands of microbial genomes shed light on interconnected biogeochemical processes in an aquifer system.</title>
        <authorList>
            <person name="Anantharaman K."/>
            <person name="Brown C.T."/>
            <person name="Hug L.A."/>
            <person name="Sharon I."/>
            <person name="Castelle C.J."/>
            <person name="Probst A.J."/>
            <person name="Thomas B.C."/>
            <person name="Singh A."/>
            <person name="Wilkins M.J."/>
            <person name="Karaoz U."/>
            <person name="Brodie E.L."/>
            <person name="Williams K.H."/>
            <person name="Hubbard S.S."/>
            <person name="Banfield J.F."/>
        </authorList>
    </citation>
    <scope>NUCLEOTIDE SEQUENCE [LARGE SCALE GENOMIC DNA]</scope>
</reference>
<dbReference type="GO" id="GO:0004581">
    <property type="term" value="F:dolichyl-phosphate beta-glucosyltransferase activity"/>
    <property type="evidence" value="ECO:0007669"/>
    <property type="project" value="UniProtKB-EC"/>
</dbReference>
<dbReference type="Proteomes" id="UP000178319">
    <property type="component" value="Unassembled WGS sequence"/>
</dbReference>
<evidence type="ECO:0000256" key="4">
    <source>
        <dbReference type="ARBA" id="ARBA00012583"/>
    </source>
</evidence>
<dbReference type="Gene3D" id="3.90.550.10">
    <property type="entry name" value="Spore Coat Polysaccharide Biosynthesis Protein SpsA, Chain A"/>
    <property type="match status" value="1"/>
</dbReference>
<keyword evidence="11" id="KW-0472">Membrane</keyword>
<evidence type="ECO:0000256" key="1">
    <source>
        <dbReference type="ARBA" id="ARBA00004389"/>
    </source>
</evidence>
<evidence type="ECO:0000256" key="7">
    <source>
        <dbReference type="ARBA" id="ARBA00022692"/>
    </source>
</evidence>
<dbReference type="EC" id="2.4.1.117" evidence="4"/>
<comment type="pathway">
    <text evidence="2">Protein modification; protein glycosylation.</text>
</comment>
<evidence type="ECO:0000256" key="5">
    <source>
        <dbReference type="ARBA" id="ARBA00022676"/>
    </source>
</evidence>
<evidence type="ECO:0000256" key="8">
    <source>
        <dbReference type="ARBA" id="ARBA00022824"/>
    </source>
</evidence>
<comment type="caution">
    <text evidence="14">The sequence shown here is derived from an EMBL/GenBank/DDBJ whole genome shotgun (WGS) entry which is preliminary data.</text>
</comment>
<comment type="subcellular location">
    <subcellularLocation>
        <location evidence="1">Endoplasmic reticulum membrane</location>
        <topology evidence="1">Single-pass membrane protein</topology>
    </subcellularLocation>
</comment>
<dbReference type="SUPFAM" id="SSF53448">
    <property type="entry name" value="Nucleotide-diphospho-sugar transferases"/>
    <property type="match status" value="1"/>
</dbReference>
<name>A0A1G1V9Q6_9BACT</name>
<dbReference type="AlphaFoldDB" id="A0A1G1V9Q6"/>
<keyword evidence="9" id="KW-0735">Signal-anchor</keyword>
<organism evidence="14 15">
    <name type="scientific">Candidatus Blackburnbacteria bacterium RIFCSPHIGHO2_02_FULL_44_20</name>
    <dbReference type="NCBI Taxonomy" id="1797516"/>
    <lineage>
        <taxon>Bacteria</taxon>
        <taxon>Candidatus Blackburniibacteriota</taxon>
    </lineage>
</organism>
<evidence type="ECO:0000256" key="6">
    <source>
        <dbReference type="ARBA" id="ARBA00022679"/>
    </source>
</evidence>
<dbReference type="EMBL" id="MHBZ01000009">
    <property type="protein sequence ID" value="OGY11942.1"/>
    <property type="molecule type" value="Genomic_DNA"/>
</dbReference>
<proteinExistence type="inferred from homology"/>
<keyword evidence="5" id="KW-0328">Glycosyltransferase</keyword>
<dbReference type="STRING" id="1797516.A3D26_03055"/>
<evidence type="ECO:0000256" key="11">
    <source>
        <dbReference type="ARBA" id="ARBA00023136"/>
    </source>
</evidence>
<evidence type="ECO:0000256" key="9">
    <source>
        <dbReference type="ARBA" id="ARBA00022968"/>
    </source>
</evidence>
<dbReference type="InterPro" id="IPR035518">
    <property type="entry name" value="DPG_synthase"/>
</dbReference>
<keyword evidence="10" id="KW-1133">Transmembrane helix</keyword>
<gene>
    <name evidence="14" type="ORF">A3D26_03055</name>
</gene>
<evidence type="ECO:0000313" key="15">
    <source>
        <dbReference type="Proteomes" id="UP000178319"/>
    </source>
</evidence>
<evidence type="ECO:0000256" key="3">
    <source>
        <dbReference type="ARBA" id="ARBA00006739"/>
    </source>
</evidence>
<evidence type="ECO:0000313" key="14">
    <source>
        <dbReference type="EMBL" id="OGY11942.1"/>
    </source>
</evidence>
<evidence type="ECO:0000256" key="2">
    <source>
        <dbReference type="ARBA" id="ARBA00004922"/>
    </source>
</evidence>